<gene>
    <name evidence="1" type="ORF">NCTC11370_00991</name>
</gene>
<reference evidence="1 2" key="1">
    <citation type="submission" date="2018-06" db="EMBL/GenBank/DDBJ databases">
        <authorList>
            <consortium name="Pathogen Informatics"/>
            <person name="Doyle S."/>
        </authorList>
    </citation>
    <scope>NUCLEOTIDE SEQUENCE [LARGE SCALE GENOMIC DNA]</scope>
    <source>
        <strain evidence="1 2">NCTC11370</strain>
    </source>
</reference>
<dbReference type="AlphaFoldDB" id="A0A377G8X9"/>
<name>A0A377G8X9_9GAMM</name>
<sequence length="354" mass="40119">MSSEKFEPVNLYDCGNHWGETPERLHKTAKQFVGQETWFETQIDHVIGLNGDEPGKGPGLILDEEQDIHMVWTAGLTGCMGLAILGKNPETGKTEVFFTHARQYEKPDATTDPENPMSMAREFVRSHEEIRVFWGTDFYKGCTPKEGQAARQEAQRKLSTQLGCWVRDNDCVVASDLTFFPKVGLMLPDKPQTAYKELIKDKDLPAKIAFSESKKLDKFIPDPEVESKIRLHLSTIKAARNKWARWVHLDSVRELKIIALTHIVEAYKVGNYDVLRHYAQHAHNQTSPFADPDAKSVWRSQEGTTRKLAEMAHKSAYEIISAMGQNGCGLNKDGEPIASYRHYQPSPKLDPLRI</sequence>
<dbReference type="OrthoDB" id="5606290at2"/>
<evidence type="ECO:0000313" key="1">
    <source>
        <dbReference type="EMBL" id="STO20930.1"/>
    </source>
</evidence>
<protein>
    <submittedName>
        <fullName evidence="1">Uncharacterized protein</fullName>
    </submittedName>
</protein>
<proteinExistence type="predicted"/>
<accession>A0A377G8X9</accession>
<organism evidence="1 2">
    <name type="scientific">Fluoribacter dumoffii</name>
    <dbReference type="NCBI Taxonomy" id="463"/>
    <lineage>
        <taxon>Bacteria</taxon>
        <taxon>Pseudomonadati</taxon>
        <taxon>Pseudomonadota</taxon>
        <taxon>Gammaproteobacteria</taxon>
        <taxon>Legionellales</taxon>
        <taxon>Legionellaceae</taxon>
        <taxon>Fluoribacter</taxon>
    </lineage>
</organism>
<keyword evidence="2" id="KW-1185">Reference proteome</keyword>
<dbReference type="Proteomes" id="UP000254554">
    <property type="component" value="Unassembled WGS sequence"/>
</dbReference>
<dbReference type="RefSeq" id="WP_010653215.1">
    <property type="nucleotide sequence ID" value="NZ_JAPHOS010000001.1"/>
</dbReference>
<dbReference type="GeneID" id="93292402"/>
<evidence type="ECO:0000313" key="2">
    <source>
        <dbReference type="Proteomes" id="UP000254554"/>
    </source>
</evidence>
<dbReference type="EMBL" id="UGGT01000001">
    <property type="protein sequence ID" value="STO20930.1"/>
    <property type="molecule type" value="Genomic_DNA"/>
</dbReference>